<evidence type="ECO:0000313" key="3">
    <source>
        <dbReference type="Proteomes" id="UP000198615"/>
    </source>
</evidence>
<dbReference type="Proteomes" id="UP000198615">
    <property type="component" value="Unassembled WGS sequence"/>
</dbReference>
<accession>A0A8G2BLT4</accession>
<dbReference type="Pfam" id="PF00487">
    <property type="entry name" value="FA_desaturase"/>
    <property type="match status" value="1"/>
</dbReference>
<dbReference type="GO" id="GO:0042284">
    <property type="term" value="F:sphingolipid delta-4 desaturase activity"/>
    <property type="evidence" value="ECO:0007669"/>
    <property type="project" value="TreeGrafter"/>
</dbReference>
<dbReference type="PANTHER" id="PTHR12879:SF8">
    <property type="entry name" value="SPHINGOLIPID DELTA(4)-DESATURASE DES1"/>
    <property type="match status" value="1"/>
</dbReference>
<evidence type="ECO:0000259" key="1">
    <source>
        <dbReference type="Pfam" id="PF00487"/>
    </source>
</evidence>
<dbReference type="GO" id="GO:0016020">
    <property type="term" value="C:membrane"/>
    <property type="evidence" value="ECO:0007669"/>
    <property type="project" value="GOC"/>
</dbReference>
<evidence type="ECO:0000313" key="2">
    <source>
        <dbReference type="EMBL" id="SDG44280.1"/>
    </source>
</evidence>
<gene>
    <name evidence="2" type="ORF">SAMN05660686_04440</name>
</gene>
<protein>
    <submittedName>
        <fullName evidence="2">Fatty acid desaturase</fullName>
    </submittedName>
</protein>
<proteinExistence type="predicted"/>
<reference evidence="2 3" key="1">
    <citation type="submission" date="2016-10" db="EMBL/GenBank/DDBJ databases">
        <authorList>
            <person name="Varghese N."/>
            <person name="Submissions S."/>
        </authorList>
    </citation>
    <scope>NUCLEOTIDE SEQUENCE [LARGE SCALE GENOMIC DNA]</scope>
    <source>
        <strain evidence="2 3">DSM 18839</strain>
    </source>
</reference>
<dbReference type="GO" id="GO:0046513">
    <property type="term" value="P:ceramide biosynthetic process"/>
    <property type="evidence" value="ECO:0007669"/>
    <property type="project" value="TreeGrafter"/>
</dbReference>
<feature type="domain" description="Fatty acid desaturase" evidence="1">
    <location>
        <begin position="18"/>
        <end position="240"/>
    </location>
</feature>
<dbReference type="PANTHER" id="PTHR12879">
    <property type="entry name" value="SPHINGOLIPID DELTA 4 DESATURASE/C-4 HYDROXYLASE PROTEIN DES2"/>
    <property type="match status" value="1"/>
</dbReference>
<organism evidence="2 3">
    <name type="scientific">Thalassobaculum litoreum DSM 18839</name>
    <dbReference type="NCBI Taxonomy" id="1123362"/>
    <lineage>
        <taxon>Bacteria</taxon>
        <taxon>Pseudomonadati</taxon>
        <taxon>Pseudomonadota</taxon>
        <taxon>Alphaproteobacteria</taxon>
        <taxon>Rhodospirillales</taxon>
        <taxon>Thalassobaculaceae</taxon>
        <taxon>Thalassobaculum</taxon>
    </lineage>
</organism>
<comment type="caution">
    <text evidence="2">The sequence shown here is derived from an EMBL/GenBank/DDBJ whole genome shotgun (WGS) entry which is preliminary data.</text>
</comment>
<name>A0A8G2BLT4_9PROT</name>
<dbReference type="InterPro" id="IPR005804">
    <property type="entry name" value="FA_desaturase_dom"/>
</dbReference>
<dbReference type="AlphaFoldDB" id="A0A8G2BLT4"/>
<sequence>MLVATGALCLTLQGGPLVAAMLAHGVLLSFLFPPLHECVHRTAFKTVWINKAVAEVCGFLLLLPPRWFTAFHMAHHRFTQDPERDPELASPKPTTFLGYLYMLTGLEYWYRMVKGLVGRAFGHTPGAFLDSRSRARSIVEARVYLALYAAIAVISALTDPRPVLVLWVGPALLGQPFLRAYLLSEHWGCPAVKDMWANTRSVVSIAPIRWLAWNMPYHAEHHANPGIPFHALPAYGAAMQGSRKVEAAGYVPFHGERLAALRNGTAEPL</sequence>
<dbReference type="RefSeq" id="WP_175474340.1">
    <property type="nucleotide sequence ID" value="NZ_FNBW01000017.1"/>
</dbReference>
<keyword evidence="3" id="KW-1185">Reference proteome</keyword>
<dbReference type="EMBL" id="FNBW01000017">
    <property type="protein sequence ID" value="SDG44280.1"/>
    <property type="molecule type" value="Genomic_DNA"/>
</dbReference>